<reference evidence="2 3" key="1">
    <citation type="submission" date="2024-03" db="EMBL/GenBank/DDBJ databases">
        <title>Complete genome of BD2.</title>
        <authorList>
            <person name="Cao G."/>
        </authorList>
    </citation>
    <scope>NUCLEOTIDE SEQUENCE [LARGE SCALE GENOMIC DNA]</scope>
    <source>
        <strain evidence="2 3">BD2</strain>
    </source>
</reference>
<evidence type="ECO:0000313" key="2">
    <source>
        <dbReference type="EMBL" id="WXL26773.1"/>
    </source>
</evidence>
<accession>A0ABZ2RIE3</accession>
<evidence type="ECO:0000256" key="1">
    <source>
        <dbReference type="SAM" id="MobiDB-lite"/>
    </source>
</evidence>
<dbReference type="EMBL" id="CP148074">
    <property type="protein sequence ID" value="WXL26773.1"/>
    <property type="molecule type" value="Genomic_DNA"/>
</dbReference>
<feature type="region of interest" description="Disordered" evidence="1">
    <location>
        <begin position="1"/>
        <end position="53"/>
    </location>
</feature>
<dbReference type="Proteomes" id="UP001476583">
    <property type="component" value="Chromosome"/>
</dbReference>
<keyword evidence="3" id="KW-1185">Reference proteome</keyword>
<sequence length="418" mass="44342">MATDNKTGSSYTFDQEWNADSSWKTDGSGNRDLSWKPSQSWTETASNRVKPGNGGASFAAWNPQTPATEMLVSPQAEQVRTPAPLSPGFYLIPRSMSGDQVLAILFIEKPDANLVSRIKSLNPTFDQGFKAGEMFVLGNLVNPTACLREEADLMNAAAQVRTALEPLSEPEADFMTKHQAEIALMLSGGSDSLGVSKDVFDKGLKIVEGTLHDIEYLHQREFATHGHLQSPEFFQTRKKLLSLLDKQLKLTLLGKQLGLGSYHTLRRDLGISTRSVVHHWSRSGAPNQIPGYATHMREIAKAAKILKGGGHIGMALSVTASGVKIKEVCEAGSATACEKVKYTEAGSLAGGLVIGTASMAIASSSAGSLCAFIGLGTGGVGGVICGLGVIGTVSFFGGKVGSEIGENIGGRIYEEIPQ</sequence>
<protein>
    <recommendedName>
        <fullName evidence="4">LysM domain-containing protein</fullName>
    </recommendedName>
</protein>
<gene>
    <name evidence="2" type="ORF">WG219_04635</name>
</gene>
<feature type="compositionally biased region" description="Polar residues" evidence="1">
    <location>
        <begin position="36"/>
        <end position="47"/>
    </location>
</feature>
<organism evidence="2 3">
    <name type="scientific">Ectopseudomonas mendocina</name>
    <name type="common">Pseudomonas mendocina</name>
    <dbReference type="NCBI Taxonomy" id="300"/>
    <lineage>
        <taxon>Bacteria</taxon>
        <taxon>Pseudomonadati</taxon>
        <taxon>Pseudomonadota</taxon>
        <taxon>Gammaproteobacteria</taxon>
        <taxon>Pseudomonadales</taxon>
        <taxon>Pseudomonadaceae</taxon>
        <taxon>Ectopseudomonas</taxon>
    </lineage>
</organism>
<name>A0ABZ2RIE3_ECTME</name>
<evidence type="ECO:0000313" key="3">
    <source>
        <dbReference type="Proteomes" id="UP001476583"/>
    </source>
</evidence>
<feature type="compositionally biased region" description="Polar residues" evidence="1">
    <location>
        <begin position="1"/>
        <end position="28"/>
    </location>
</feature>
<proteinExistence type="predicted"/>
<evidence type="ECO:0008006" key="4">
    <source>
        <dbReference type="Google" id="ProtNLM"/>
    </source>
</evidence>